<comment type="caution">
    <text evidence="7">The sequence shown here is derived from an EMBL/GenBank/DDBJ whole genome shotgun (WGS) entry which is preliminary data.</text>
</comment>
<keyword evidence="1 5" id="KW-0245">EGF-like domain</keyword>
<evidence type="ECO:0000256" key="5">
    <source>
        <dbReference type="PROSITE-ProRule" id="PRU00076"/>
    </source>
</evidence>
<evidence type="ECO:0000313" key="7">
    <source>
        <dbReference type="EMBL" id="KAJ8307330.1"/>
    </source>
</evidence>
<dbReference type="InterPro" id="IPR001881">
    <property type="entry name" value="EGF-like_Ca-bd_dom"/>
</dbReference>
<dbReference type="PROSITE" id="PS01186">
    <property type="entry name" value="EGF_2"/>
    <property type="match status" value="2"/>
</dbReference>
<keyword evidence="3" id="KW-0677">Repeat</keyword>
<dbReference type="SUPFAM" id="SSF57184">
    <property type="entry name" value="Growth factor receptor domain"/>
    <property type="match status" value="1"/>
</dbReference>
<dbReference type="InterPro" id="IPR000742">
    <property type="entry name" value="EGF"/>
</dbReference>
<feature type="domain" description="EGF-like" evidence="6">
    <location>
        <begin position="181"/>
        <end position="221"/>
    </location>
</feature>
<dbReference type="PROSITE" id="PS00010">
    <property type="entry name" value="ASX_HYDROXYL"/>
    <property type="match status" value="3"/>
</dbReference>
<dbReference type="PROSITE" id="PS01187">
    <property type="entry name" value="EGF_CA"/>
    <property type="match status" value="2"/>
</dbReference>
<dbReference type="PANTHER" id="PTHR24039:SF58">
    <property type="entry name" value="EGF-LIKE DOMAIN-CONTAINING PROTEIN"/>
    <property type="match status" value="1"/>
</dbReference>
<keyword evidence="4 5" id="KW-1015">Disulfide bond</keyword>
<dbReference type="Gene3D" id="2.10.25.10">
    <property type="entry name" value="Laminin"/>
    <property type="match status" value="4"/>
</dbReference>
<evidence type="ECO:0000256" key="3">
    <source>
        <dbReference type="ARBA" id="ARBA00022737"/>
    </source>
</evidence>
<feature type="domain" description="EGF-like" evidence="6">
    <location>
        <begin position="8"/>
        <end position="51"/>
    </location>
</feature>
<proteinExistence type="predicted"/>
<dbReference type="EMBL" id="JARBDR010000793">
    <property type="protein sequence ID" value="KAJ8307330.1"/>
    <property type="molecule type" value="Genomic_DNA"/>
</dbReference>
<dbReference type="Pfam" id="PF07645">
    <property type="entry name" value="EGF_CA"/>
    <property type="match status" value="1"/>
</dbReference>
<feature type="disulfide bond" evidence="5">
    <location>
        <begin position="185"/>
        <end position="195"/>
    </location>
</feature>
<organism evidence="7 8">
    <name type="scientific">Tegillarca granosa</name>
    <name type="common">Malaysian cockle</name>
    <name type="synonym">Anadara granosa</name>
    <dbReference type="NCBI Taxonomy" id="220873"/>
    <lineage>
        <taxon>Eukaryota</taxon>
        <taxon>Metazoa</taxon>
        <taxon>Spiralia</taxon>
        <taxon>Lophotrochozoa</taxon>
        <taxon>Mollusca</taxon>
        <taxon>Bivalvia</taxon>
        <taxon>Autobranchia</taxon>
        <taxon>Pteriomorphia</taxon>
        <taxon>Arcoida</taxon>
        <taxon>Arcoidea</taxon>
        <taxon>Arcidae</taxon>
        <taxon>Tegillarca</taxon>
    </lineage>
</organism>
<reference evidence="7 8" key="1">
    <citation type="submission" date="2022-12" db="EMBL/GenBank/DDBJ databases">
        <title>Chromosome-level genome of Tegillarca granosa.</title>
        <authorList>
            <person name="Kim J."/>
        </authorList>
    </citation>
    <scope>NUCLEOTIDE SEQUENCE [LARGE SCALE GENOMIC DNA]</scope>
    <source>
        <strain evidence="7">Teg-2019</strain>
        <tissue evidence="7">Adductor muscle</tissue>
    </source>
</reference>
<evidence type="ECO:0000256" key="2">
    <source>
        <dbReference type="ARBA" id="ARBA00022729"/>
    </source>
</evidence>
<sequence>MTILCIVDIDECLNNVTNKCSFKDLCNNIERGYTCSCPDGFRLENDGRTCKEINVYIECNGTGWGPNCQNECNCAPGAVSCDSTKGCVCQIGYNGAHCENDVDECADNPCDKQLEYCENIPGSFLCKCYQGYSKISSKCTNIDECKTNKSNCEQICSDFDGGYKCSCFPGFYLTDNGKCKDINECENDNVCDQVCTDLSPGYNCSCNPGYYLDMHNGKTCKGIDNK</sequence>
<evidence type="ECO:0000259" key="6">
    <source>
        <dbReference type="PROSITE" id="PS50026"/>
    </source>
</evidence>
<comment type="caution">
    <text evidence="5">Lacks conserved residue(s) required for the propagation of feature annotation.</text>
</comment>
<dbReference type="SUPFAM" id="SSF57196">
    <property type="entry name" value="EGF/Laminin"/>
    <property type="match status" value="1"/>
</dbReference>
<name>A0ABQ9EUJ0_TEGGR</name>
<dbReference type="SMART" id="SM00179">
    <property type="entry name" value="EGF_CA"/>
    <property type="match status" value="4"/>
</dbReference>
<dbReference type="SMART" id="SM00181">
    <property type="entry name" value="EGF"/>
    <property type="match status" value="5"/>
</dbReference>
<dbReference type="Proteomes" id="UP001217089">
    <property type="component" value="Unassembled WGS sequence"/>
</dbReference>
<dbReference type="InterPro" id="IPR009030">
    <property type="entry name" value="Growth_fac_rcpt_cys_sf"/>
</dbReference>
<protein>
    <recommendedName>
        <fullName evidence="6">EGF-like domain-containing protein</fullName>
    </recommendedName>
</protein>
<keyword evidence="8" id="KW-1185">Reference proteome</keyword>
<dbReference type="PROSITE" id="PS50026">
    <property type="entry name" value="EGF_3"/>
    <property type="match status" value="3"/>
</dbReference>
<evidence type="ECO:0000313" key="8">
    <source>
        <dbReference type="Proteomes" id="UP001217089"/>
    </source>
</evidence>
<dbReference type="InterPro" id="IPR018097">
    <property type="entry name" value="EGF_Ca-bd_CS"/>
</dbReference>
<evidence type="ECO:0000256" key="4">
    <source>
        <dbReference type="ARBA" id="ARBA00023157"/>
    </source>
</evidence>
<dbReference type="InterPro" id="IPR049883">
    <property type="entry name" value="NOTCH1_EGF-like"/>
</dbReference>
<accession>A0ABQ9EUJ0</accession>
<evidence type="ECO:0000256" key="1">
    <source>
        <dbReference type="ARBA" id="ARBA00022536"/>
    </source>
</evidence>
<dbReference type="InterPro" id="IPR026823">
    <property type="entry name" value="cEGF"/>
</dbReference>
<dbReference type="PANTHER" id="PTHR24039">
    <property type="entry name" value="FIBRILLIN-RELATED"/>
    <property type="match status" value="1"/>
</dbReference>
<keyword evidence="2" id="KW-0732">Signal</keyword>
<dbReference type="InterPro" id="IPR000152">
    <property type="entry name" value="EGF-type_Asp/Asn_hydroxyl_site"/>
</dbReference>
<dbReference type="Pfam" id="PF12662">
    <property type="entry name" value="cEGF"/>
    <property type="match status" value="2"/>
</dbReference>
<gene>
    <name evidence="7" type="ORF">KUTeg_015414</name>
</gene>
<feature type="domain" description="EGF-like" evidence="6">
    <location>
        <begin position="101"/>
        <end position="140"/>
    </location>
</feature>